<keyword evidence="2" id="KW-1185">Reference proteome</keyword>
<dbReference type="SUPFAM" id="SSF52540">
    <property type="entry name" value="P-loop containing nucleoside triphosphate hydrolases"/>
    <property type="match status" value="1"/>
</dbReference>
<dbReference type="Gene3D" id="1.10.8.60">
    <property type="match status" value="1"/>
</dbReference>
<evidence type="ECO:0000313" key="1">
    <source>
        <dbReference type="EMBL" id="MFC7705320.1"/>
    </source>
</evidence>
<accession>A0ABW2UML7</accession>
<name>A0ABW2UML7_9RHOB</name>
<organism evidence="1 2">
    <name type="scientific">Plastorhodobacter daqingensis</name>
    <dbReference type="NCBI Taxonomy" id="1387281"/>
    <lineage>
        <taxon>Bacteria</taxon>
        <taxon>Pseudomonadati</taxon>
        <taxon>Pseudomonadota</taxon>
        <taxon>Alphaproteobacteria</taxon>
        <taxon>Rhodobacterales</taxon>
        <taxon>Paracoccaceae</taxon>
        <taxon>Plastorhodobacter</taxon>
    </lineage>
</organism>
<protein>
    <submittedName>
        <fullName evidence="1">Chromosomal replication initiator DnaA</fullName>
    </submittedName>
</protein>
<dbReference type="Gene3D" id="3.40.50.300">
    <property type="entry name" value="P-loop containing nucleotide triphosphate hydrolases"/>
    <property type="match status" value="1"/>
</dbReference>
<dbReference type="EMBL" id="JBHTFQ010000007">
    <property type="protein sequence ID" value="MFC7705320.1"/>
    <property type="molecule type" value="Genomic_DNA"/>
</dbReference>
<dbReference type="PANTHER" id="PTHR30050">
    <property type="entry name" value="CHROMOSOMAL REPLICATION INITIATOR PROTEIN DNAA"/>
    <property type="match status" value="1"/>
</dbReference>
<sequence length="227" mass="24009">MAQLALSLPVREALGRADFFISPANALAVATVGDWGNWPQGKLVLVGPEGAGKTHLANIWASETGAMILHAEDLADTSADALAIWGRIVIEDAHLIAGDHAAEVTLFHLHNMVLAQAGLLLLTAQSAPNRWPLGLPDLASRLQATAVATLTAPDDALLSAVLVKLFADRQITVPPSLIPWLVARIERSFSAARDIVDRLDRHALAQGRPVSRALAAELLDSAAFEGP</sequence>
<evidence type="ECO:0000313" key="2">
    <source>
        <dbReference type="Proteomes" id="UP001596516"/>
    </source>
</evidence>
<dbReference type="InterPro" id="IPR027417">
    <property type="entry name" value="P-loop_NTPase"/>
</dbReference>
<dbReference type="PANTHER" id="PTHR30050:SF5">
    <property type="entry name" value="DNAA REGULATORY INACTIVATOR HDA"/>
    <property type="match status" value="1"/>
</dbReference>
<gene>
    <name evidence="1" type="ORF">ACFQXB_14060</name>
</gene>
<dbReference type="RefSeq" id="WP_377405028.1">
    <property type="nucleotide sequence ID" value="NZ_JBHTFQ010000007.1"/>
</dbReference>
<reference evidence="2" key="1">
    <citation type="journal article" date="2019" name="Int. J. Syst. Evol. Microbiol.">
        <title>The Global Catalogue of Microorganisms (GCM) 10K type strain sequencing project: providing services to taxonomists for standard genome sequencing and annotation.</title>
        <authorList>
            <consortium name="The Broad Institute Genomics Platform"/>
            <consortium name="The Broad Institute Genome Sequencing Center for Infectious Disease"/>
            <person name="Wu L."/>
            <person name="Ma J."/>
        </authorList>
    </citation>
    <scope>NUCLEOTIDE SEQUENCE [LARGE SCALE GENOMIC DNA]</scope>
    <source>
        <strain evidence="2">CGMCC 1.12750</strain>
    </source>
</reference>
<comment type="caution">
    <text evidence="1">The sequence shown here is derived from an EMBL/GenBank/DDBJ whole genome shotgun (WGS) entry which is preliminary data.</text>
</comment>
<proteinExistence type="predicted"/>
<dbReference type="Proteomes" id="UP001596516">
    <property type="component" value="Unassembled WGS sequence"/>
</dbReference>